<dbReference type="InterPro" id="IPR002893">
    <property type="entry name" value="Znf_MYND"/>
</dbReference>
<keyword evidence="2 4" id="KW-0863">Zinc-finger</keyword>
<proteinExistence type="predicted"/>
<dbReference type="EMBL" id="KV427622">
    <property type="protein sequence ID" value="KZT06786.1"/>
    <property type="molecule type" value="Genomic_DNA"/>
</dbReference>
<dbReference type="InParanoid" id="A0A165ED99"/>
<dbReference type="OrthoDB" id="432970at2759"/>
<feature type="domain" description="MYND-type" evidence="5">
    <location>
        <begin position="305"/>
        <end position="341"/>
    </location>
</feature>
<dbReference type="RefSeq" id="XP_040764526.1">
    <property type="nucleotide sequence ID" value="XM_040901309.1"/>
</dbReference>
<gene>
    <name evidence="6" type="ORF">LAESUDRAFT_137183</name>
</gene>
<accession>A0A165ED99</accession>
<dbReference type="GeneID" id="63818341"/>
<keyword evidence="3" id="KW-0862">Zinc</keyword>
<keyword evidence="1" id="KW-0479">Metal-binding</keyword>
<evidence type="ECO:0000256" key="1">
    <source>
        <dbReference type="ARBA" id="ARBA00022723"/>
    </source>
</evidence>
<evidence type="ECO:0000256" key="3">
    <source>
        <dbReference type="ARBA" id="ARBA00022833"/>
    </source>
</evidence>
<dbReference type="Gene3D" id="6.10.140.2220">
    <property type="match status" value="1"/>
</dbReference>
<evidence type="ECO:0000256" key="2">
    <source>
        <dbReference type="ARBA" id="ARBA00022771"/>
    </source>
</evidence>
<dbReference type="AlphaFoldDB" id="A0A165ED99"/>
<dbReference type="STRING" id="1314785.A0A165ED99"/>
<evidence type="ECO:0000313" key="6">
    <source>
        <dbReference type="EMBL" id="KZT06786.1"/>
    </source>
</evidence>
<reference evidence="6 7" key="1">
    <citation type="journal article" date="2016" name="Mol. Biol. Evol.">
        <title>Comparative Genomics of Early-Diverging Mushroom-Forming Fungi Provides Insights into the Origins of Lignocellulose Decay Capabilities.</title>
        <authorList>
            <person name="Nagy L.G."/>
            <person name="Riley R."/>
            <person name="Tritt A."/>
            <person name="Adam C."/>
            <person name="Daum C."/>
            <person name="Floudas D."/>
            <person name="Sun H."/>
            <person name="Yadav J.S."/>
            <person name="Pangilinan J."/>
            <person name="Larsson K.H."/>
            <person name="Matsuura K."/>
            <person name="Barry K."/>
            <person name="Labutti K."/>
            <person name="Kuo R."/>
            <person name="Ohm R.A."/>
            <person name="Bhattacharya S.S."/>
            <person name="Shirouzu T."/>
            <person name="Yoshinaga Y."/>
            <person name="Martin F.M."/>
            <person name="Grigoriev I.V."/>
            <person name="Hibbett D.S."/>
        </authorList>
    </citation>
    <scope>NUCLEOTIDE SEQUENCE [LARGE SCALE GENOMIC DNA]</scope>
    <source>
        <strain evidence="6 7">93-53</strain>
    </source>
</reference>
<sequence length="346" mass="39143">MTALTIPDDFVVDLHDLAAIILDCHARTEDRFTDTQLVEVNNGNRPLETLPDHILPPEWHILFENQRRVAYILRKNPQLSTPVTLNNFAHPEQCVLPGSPRGKQRRELLETAYWRCKDFDAGYLLTYVAQRVFERLPPTARLRARTATGYEMTCAPDEVLIAEVEVLPHTACVMAVYEPRPELGLASIGMEQHLSGFDGPIPWVYLAIGVPQSTYLTRDTRVFLDLALPQIGGRGSGHEPFALERGFDYHNRVLHKFADEYGEVVLSSKLRLSLAPPAYRTRGDMLIDMVVERLAKIAAGQDNFCRYCGKDGINTQCSVCKEAYFCADCRVPGWKYHKVWCVPVAK</sequence>
<dbReference type="GO" id="GO:0008270">
    <property type="term" value="F:zinc ion binding"/>
    <property type="evidence" value="ECO:0007669"/>
    <property type="project" value="UniProtKB-KW"/>
</dbReference>
<name>A0A165ED99_9APHY</name>
<dbReference type="SUPFAM" id="SSF144232">
    <property type="entry name" value="HIT/MYND zinc finger-like"/>
    <property type="match status" value="1"/>
</dbReference>
<dbReference type="Proteomes" id="UP000076871">
    <property type="component" value="Unassembled WGS sequence"/>
</dbReference>
<evidence type="ECO:0000313" key="7">
    <source>
        <dbReference type="Proteomes" id="UP000076871"/>
    </source>
</evidence>
<evidence type="ECO:0000259" key="5">
    <source>
        <dbReference type="PROSITE" id="PS50865"/>
    </source>
</evidence>
<protein>
    <recommendedName>
        <fullName evidence="5">MYND-type domain-containing protein</fullName>
    </recommendedName>
</protein>
<organism evidence="6 7">
    <name type="scientific">Laetiporus sulphureus 93-53</name>
    <dbReference type="NCBI Taxonomy" id="1314785"/>
    <lineage>
        <taxon>Eukaryota</taxon>
        <taxon>Fungi</taxon>
        <taxon>Dikarya</taxon>
        <taxon>Basidiomycota</taxon>
        <taxon>Agaricomycotina</taxon>
        <taxon>Agaricomycetes</taxon>
        <taxon>Polyporales</taxon>
        <taxon>Laetiporus</taxon>
    </lineage>
</organism>
<keyword evidence="7" id="KW-1185">Reference proteome</keyword>
<dbReference type="PROSITE" id="PS50865">
    <property type="entry name" value="ZF_MYND_2"/>
    <property type="match status" value="1"/>
</dbReference>
<evidence type="ECO:0000256" key="4">
    <source>
        <dbReference type="PROSITE-ProRule" id="PRU00134"/>
    </source>
</evidence>